<evidence type="ECO:0000256" key="2">
    <source>
        <dbReference type="ARBA" id="ARBA00022617"/>
    </source>
</evidence>
<evidence type="ECO:0000313" key="10">
    <source>
        <dbReference type="EMBL" id="MFD2597636.1"/>
    </source>
</evidence>
<evidence type="ECO:0000256" key="3">
    <source>
        <dbReference type="ARBA" id="ARBA00022723"/>
    </source>
</evidence>
<keyword evidence="6" id="KW-0560">Oxidoreductase</keyword>
<dbReference type="Pfam" id="PF03150">
    <property type="entry name" value="CCP_MauG"/>
    <property type="match status" value="1"/>
</dbReference>
<sequence length="360" mass="40503">MFLRRFWWFVFISSFGQFACAKDDLDSEHPQEKAFTFRAPDYFPIPVDMIDNPLSKDGIELGRYLFYEPLLSGNQQVSCATCHHPEKAFSDGLITSNTGISGKALERHSPALFNLMWSTNGLFWDGGAKNLESQAFAPLTHPDEMGVHFPTMVARLAEIPSYVEMFRHAFDEAPSSAGIAKALAQFQRSIVSANAPYDQYRSGKNPKALNAQELIGLKLVQSHCASCHEGELFTDNAYHNNGLDATFEDDSHEEVFFGRFRVTRDKKDLGAYKTPSLRNIMVTAPYMHDGRFASINDVLNHYRFGIKRSAHTDPVLLAKMSGKGIPLSDADVDAIKAFLHQLTDHEFLNNQQYSNPHKNK</sequence>
<proteinExistence type="predicted"/>
<evidence type="ECO:0000256" key="6">
    <source>
        <dbReference type="ARBA" id="ARBA00023002"/>
    </source>
</evidence>
<keyword evidence="5" id="KW-0574">Periplasm</keyword>
<dbReference type="PANTHER" id="PTHR30600">
    <property type="entry name" value="CYTOCHROME C PEROXIDASE-RELATED"/>
    <property type="match status" value="1"/>
</dbReference>
<dbReference type="PIRSF" id="PIRSF000294">
    <property type="entry name" value="Cytochrome-c_peroxidase"/>
    <property type="match status" value="1"/>
</dbReference>
<reference evidence="11" key="1">
    <citation type="journal article" date="2019" name="Int. J. Syst. Evol. Microbiol.">
        <title>The Global Catalogue of Microorganisms (GCM) 10K type strain sequencing project: providing services to taxonomists for standard genome sequencing and annotation.</title>
        <authorList>
            <consortium name="The Broad Institute Genomics Platform"/>
            <consortium name="The Broad Institute Genome Sequencing Center for Infectious Disease"/>
            <person name="Wu L."/>
            <person name="Ma J."/>
        </authorList>
    </citation>
    <scope>NUCLEOTIDE SEQUENCE [LARGE SCALE GENOMIC DNA]</scope>
    <source>
        <strain evidence="11">KCTC 42248</strain>
    </source>
</reference>
<evidence type="ECO:0000256" key="5">
    <source>
        <dbReference type="ARBA" id="ARBA00022764"/>
    </source>
</evidence>
<comment type="subcellular location">
    <subcellularLocation>
        <location evidence="1">Periplasm</location>
    </subcellularLocation>
</comment>
<evidence type="ECO:0000256" key="4">
    <source>
        <dbReference type="ARBA" id="ARBA00022729"/>
    </source>
</evidence>
<dbReference type="GO" id="GO:0004601">
    <property type="term" value="F:peroxidase activity"/>
    <property type="evidence" value="ECO:0007669"/>
    <property type="project" value="UniProtKB-KW"/>
</dbReference>
<dbReference type="InterPro" id="IPR051395">
    <property type="entry name" value="Cytochrome_c_Peroxidase/MauG"/>
</dbReference>
<dbReference type="InterPro" id="IPR004852">
    <property type="entry name" value="Di-haem_cyt_c_peroxidsae"/>
</dbReference>
<protein>
    <submittedName>
        <fullName evidence="10">Cytochrome-c peroxidase</fullName>
    </submittedName>
</protein>
<organism evidence="10 11">
    <name type="scientific">Sphingobacterium corticis</name>
    <dbReference type="NCBI Taxonomy" id="1812823"/>
    <lineage>
        <taxon>Bacteria</taxon>
        <taxon>Pseudomonadati</taxon>
        <taxon>Bacteroidota</taxon>
        <taxon>Sphingobacteriia</taxon>
        <taxon>Sphingobacteriales</taxon>
        <taxon>Sphingobacteriaceae</taxon>
        <taxon>Sphingobacterium</taxon>
    </lineage>
</organism>
<keyword evidence="11" id="KW-1185">Reference proteome</keyword>
<evidence type="ECO:0000313" key="11">
    <source>
        <dbReference type="Proteomes" id="UP001597393"/>
    </source>
</evidence>
<evidence type="ECO:0000259" key="9">
    <source>
        <dbReference type="PROSITE" id="PS51007"/>
    </source>
</evidence>
<evidence type="ECO:0000256" key="8">
    <source>
        <dbReference type="PROSITE-ProRule" id="PRU00433"/>
    </source>
</evidence>
<gene>
    <name evidence="10" type="ORF">ACFSQ3_01625</name>
</gene>
<feature type="domain" description="Cytochrome c" evidence="9">
    <location>
        <begin position="211"/>
        <end position="343"/>
    </location>
</feature>
<dbReference type="PANTHER" id="PTHR30600:SF10">
    <property type="entry name" value="BLL6722 PROTEIN"/>
    <property type="match status" value="1"/>
</dbReference>
<dbReference type="InterPro" id="IPR009056">
    <property type="entry name" value="Cyt_c-like_dom"/>
</dbReference>
<keyword evidence="7 8" id="KW-0408">Iron</keyword>
<comment type="caution">
    <text evidence="10">The sequence shown here is derived from an EMBL/GenBank/DDBJ whole genome shotgun (WGS) entry which is preliminary data.</text>
</comment>
<keyword evidence="4" id="KW-0732">Signal</keyword>
<dbReference type="Proteomes" id="UP001597393">
    <property type="component" value="Unassembled WGS sequence"/>
</dbReference>
<evidence type="ECO:0000256" key="1">
    <source>
        <dbReference type="ARBA" id="ARBA00004418"/>
    </source>
</evidence>
<dbReference type="EMBL" id="JBHUMA010000004">
    <property type="protein sequence ID" value="MFD2597636.1"/>
    <property type="molecule type" value="Genomic_DNA"/>
</dbReference>
<keyword evidence="10" id="KW-0575">Peroxidase</keyword>
<evidence type="ECO:0000256" key="7">
    <source>
        <dbReference type="ARBA" id="ARBA00023004"/>
    </source>
</evidence>
<accession>A0ABW5NEN8</accession>
<keyword evidence="2 8" id="KW-0349">Heme</keyword>
<dbReference type="InterPro" id="IPR026259">
    <property type="entry name" value="MauG/Cytc_peroxidase"/>
</dbReference>
<dbReference type="RefSeq" id="WP_380866922.1">
    <property type="nucleotide sequence ID" value="NZ_JBHUMA010000004.1"/>
</dbReference>
<keyword evidence="3 8" id="KW-0479">Metal-binding</keyword>
<name>A0ABW5NEN8_9SPHI</name>
<dbReference type="SUPFAM" id="SSF46626">
    <property type="entry name" value="Cytochrome c"/>
    <property type="match status" value="2"/>
</dbReference>
<dbReference type="PROSITE" id="PS51007">
    <property type="entry name" value="CYTC"/>
    <property type="match status" value="1"/>
</dbReference>
<dbReference type="Gene3D" id="1.10.760.10">
    <property type="entry name" value="Cytochrome c-like domain"/>
    <property type="match status" value="2"/>
</dbReference>
<dbReference type="InterPro" id="IPR036909">
    <property type="entry name" value="Cyt_c-like_dom_sf"/>
</dbReference>